<feature type="binding site" evidence="2">
    <location>
        <position position="125"/>
    </location>
    <ligand>
        <name>L-histidine</name>
        <dbReference type="ChEBI" id="CHEBI:57595"/>
    </ligand>
</feature>
<feature type="binding site" evidence="2">
    <location>
        <begin position="247"/>
        <end position="248"/>
    </location>
    <ligand>
        <name>L-histidine</name>
        <dbReference type="ChEBI" id="CHEBI:57595"/>
    </ligand>
</feature>
<dbReference type="InterPro" id="IPR006195">
    <property type="entry name" value="aa-tRNA-synth_II"/>
</dbReference>
<comment type="caution">
    <text evidence="4">The sequence shown here is derived from an EMBL/GenBank/DDBJ whole genome shotgun (WGS) entry which is preliminary data.</text>
</comment>
<evidence type="ECO:0000259" key="3">
    <source>
        <dbReference type="PROSITE" id="PS50862"/>
    </source>
</evidence>
<dbReference type="PROSITE" id="PS50862">
    <property type="entry name" value="AA_TRNA_LIGASE_II"/>
    <property type="match status" value="1"/>
</dbReference>
<comment type="similarity">
    <text evidence="1">Belongs to the class-II aminoacyl-tRNA synthetase family.</text>
</comment>
<feature type="binding site" evidence="2">
    <location>
        <position position="121"/>
    </location>
    <ligand>
        <name>L-histidine</name>
        <dbReference type="ChEBI" id="CHEBI:57595"/>
    </ligand>
</feature>
<dbReference type="Pfam" id="PF13393">
    <property type="entry name" value="tRNA-synt_His"/>
    <property type="match status" value="1"/>
</dbReference>
<dbReference type="GO" id="GO:0005737">
    <property type="term" value="C:cytoplasm"/>
    <property type="evidence" value="ECO:0007669"/>
    <property type="project" value="InterPro"/>
</dbReference>
<dbReference type="Gene3D" id="3.30.930.10">
    <property type="entry name" value="Bira Bifunctional Protein, Domain 2"/>
    <property type="match status" value="1"/>
</dbReference>
<dbReference type="InterPro" id="IPR045864">
    <property type="entry name" value="aa-tRNA-synth_II/BPL/LPL"/>
</dbReference>
<feature type="binding site" evidence="2">
    <location>
        <begin position="79"/>
        <end position="81"/>
    </location>
    <ligand>
        <name>L-histidine</name>
        <dbReference type="ChEBI" id="CHEBI:57595"/>
    </ligand>
</feature>
<dbReference type="EMBL" id="MFBO01000031">
    <property type="protein sequence ID" value="OGD97448.1"/>
    <property type="molecule type" value="Genomic_DNA"/>
</dbReference>
<dbReference type="STRING" id="1797725.A3A49_00540"/>
<dbReference type="PANTHER" id="PTHR11476">
    <property type="entry name" value="HISTIDYL-TRNA SYNTHETASE"/>
    <property type="match status" value="1"/>
</dbReference>
<accession>A0A1F5H002</accession>
<evidence type="ECO:0000256" key="1">
    <source>
        <dbReference type="ARBA" id="ARBA00008226"/>
    </source>
</evidence>
<reference evidence="4 5" key="1">
    <citation type="journal article" date="2016" name="Nat. Commun.">
        <title>Thousands of microbial genomes shed light on interconnected biogeochemical processes in an aquifer system.</title>
        <authorList>
            <person name="Anantharaman K."/>
            <person name="Brown C.T."/>
            <person name="Hug L.A."/>
            <person name="Sharon I."/>
            <person name="Castelle C.J."/>
            <person name="Probst A.J."/>
            <person name="Thomas B.C."/>
            <person name="Singh A."/>
            <person name="Wilkins M.J."/>
            <person name="Karaoz U."/>
            <person name="Brodie E.L."/>
            <person name="Williams K.H."/>
            <person name="Hubbard S.S."/>
            <person name="Banfield J.F."/>
        </authorList>
    </citation>
    <scope>NUCLEOTIDE SEQUENCE [LARGE SCALE GENOMIC DNA]</scope>
</reference>
<dbReference type="CDD" id="cd00773">
    <property type="entry name" value="HisRS-like_core"/>
    <property type="match status" value="1"/>
</dbReference>
<dbReference type="InterPro" id="IPR041715">
    <property type="entry name" value="HisRS-like_core"/>
</dbReference>
<gene>
    <name evidence="4" type="ORF">A3A49_00540</name>
</gene>
<feature type="domain" description="Aminoacyl-transfer RNA synthetases class-II family profile" evidence="3">
    <location>
        <begin position="22"/>
        <end position="307"/>
    </location>
</feature>
<evidence type="ECO:0000256" key="2">
    <source>
        <dbReference type="PIRSR" id="PIRSR001549-1"/>
    </source>
</evidence>
<dbReference type="PIRSF" id="PIRSF001549">
    <property type="entry name" value="His-tRNA_synth"/>
    <property type="match status" value="1"/>
</dbReference>
<proteinExistence type="inferred from homology"/>
<evidence type="ECO:0000313" key="5">
    <source>
        <dbReference type="Proteomes" id="UP000176740"/>
    </source>
</evidence>
<feature type="binding site" evidence="2">
    <location>
        <position position="243"/>
    </location>
    <ligand>
        <name>L-histidine</name>
        <dbReference type="ChEBI" id="CHEBI:57595"/>
    </ligand>
</feature>
<dbReference type="SUPFAM" id="SSF55681">
    <property type="entry name" value="Class II aaRS and biotin synthetases"/>
    <property type="match status" value="1"/>
</dbReference>
<evidence type="ECO:0000313" key="4">
    <source>
        <dbReference type="EMBL" id="OGD97448.1"/>
    </source>
</evidence>
<sequence>MQKAPPTPKGFRDININLAKKRRKVINGIIDVLEKNSFEPIETPTIEFAETLSGKYGEEERLIYKFQDRGGRNLALRYDLTVPLARYVATYNPPLPFRRYQIGQVFRGENPQAGRWREFTQLDFDTAGSKNLEEDAKVIATALNASKDIGLSSATMLINDRLNFEKIPIDVIRAIDKLHKIGEVGIKEELRSKNMAFDDIEDHLFKIKNAKPTINLKQIFESLKQKYSLKEGEDFLFDPTLARGLNYYTGSIFEMKPSSNPADLTIGSGGRYDDLIGMFAHPDKRGARKNIPAVGFSFGIDRIVDLI</sequence>
<feature type="binding site" evidence="2">
    <location>
        <position position="107"/>
    </location>
    <ligand>
        <name>L-histidine</name>
        <dbReference type="ChEBI" id="CHEBI:57595"/>
    </ligand>
</feature>
<dbReference type="Proteomes" id="UP000176740">
    <property type="component" value="Unassembled WGS sequence"/>
</dbReference>
<protein>
    <recommendedName>
        <fullName evidence="3">Aminoacyl-transfer RNA synthetases class-II family profile domain-containing protein</fullName>
    </recommendedName>
</protein>
<name>A0A1F5H002_9BACT</name>
<organism evidence="4 5">
    <name type="scientific">Candidatus Curtissbacteria bacterium RIFCSPLOWO2_01_FULL_38_11b</name>
    <dbReference type="NCBI Taxonomy" id="1797725"/>
    <lineage>
        <taxon>Bacteria</taxon>
        <taxon>Candidatus Curtissiibacteriota</taxon>
    </lineage>
</organism>
<dbReference type="AlphaFoldDB" id="A0A1F5H002"/>
<dbReference type="InterPro" id="IPR004516">
    <property type="entry name" value="HisRS/HisZ"/>
</dbReference>
<dbReference type="PANTHER" id="PTHR11476:SF7">
    <property type="entry name" value="HISTIDINE--TRNA LIGASE"/>
    <property type="match status" value="1"/>
</dbReference>